<keyword evidence="4" id="KW-1185">Reference proteome</keyword>
<name>A0A9N8H5E8_9STRA</name>
<dbReference type="EMBL" id="CAICTM010000111">
    <property type="protein sequence ID" value="CAB9501566.1"/>
    <property type="molecule type" value="Genomic_DNA"/>
</dbReference>
<dbReference type="InterPro" id="IPR032675">
    <property type="entry name" value="LRR_dom_sf"/>
</dbReference>
<feature type="transmembrane region" description="Helical" evidence="2">
    <location>
        <begin position="197"/>
        <end position="218"/>
    </location>
</feature>
<keyword evidence="2" id="KW-1133">Transmembrane helix</keyword>
<proteinExistence type="predicted"/>
<dbReference type="Gene3D" id="3.80.10.10">
    <property type="entry name" value="Ribonuclease Inhibitor"/>
    <property type="match status" value="1"/>
</dbReference>
<evidence type="ECO:0000256" key="1">
    <source>
        <dbReference type="SAM" id="MobiDB-lite"/>
    </source>
</evidence>
<evidence type="ECO:0000256" key="2">
    <source>
        <dbReference type="SAM" id="Phobius"/>
    </source>
</evidence>
<dbReference type="SUPFAM" id="SSF52058">
    <property type="entry name" value="L domain-like"/>
    <property type="match status" value="1"/>
</dbReference>
<reference evidence="3" key="1">
    <citation type="submission" date="2020-06" db="EMBL/GenBank/DDBJ databases">
        <authorList>
            <consortium name="Plant Systems Biology data submission"/>
        </authorList>
    </citation>
    <scope>NUCLEOTIDE SEQUENCE</scope>
    <source>
        <strain evidence="3">D6</strain>
    </source>
</reference>
<protein>
    <submittedName>
        <fullName evidence="3">Leucine Rich Repeat</fullName>
    </submittedName>
</protein>
<accession>A0A9N8H5E8</accession>
<dbReference type="Proteomes" id="UP001153069">
    <property type="component" value="Unassembled WGS sequence"/>
</dbReference>
<dbReference type="AlphaFoldDB" id="A0A9N8H5E8"/>
<feature type="region of interest" description="Disordered" evidence="1">
    <location>
        <begin position="25"/>
        <end position="63"/>
    </location>
</feature>
<dbReference type="OrthoDB" id="56993at2759"/>
<evidence type="ECO:0000313" key="4">
    <source>
        <dbReference type="Proteomes" id="UP001153069"/>
    </source>
</evidence>
<comment type="caution">
    <text evidence="3">The sequence shown here is derived from an EMBL/GenBank/DDBJ whole genome shotgun (WGS) entry which is preliminary data.</text>
</comment>
<organism evidence="3 4">
    <name type="scientific">Seminavis robusta</name>
    <dbReference type="NCBI Taxonomy" id="568900"/>
    <lineage>
        <taxon>Eukaryota</taxon>
        <taxon>Sar</taxon>
        <taxon>Stramenopiles</taxon>
        <taxon>Ochrophyta</taxon>
        <taxon>Bacillariophyta</taxon>
        <taxon>Bacillariophyceae</taxon>
        <taxon>Bacillariophycidae</taxon>
        <taxon>Naviculales</taxon>
        <taxon>Naviculaceae</taxon>
        <taxon>Seminavis</taxon>
    </lineage>
</organism>
<gene>
    <name evidence="3" type="ORF">SEMRO_112_G055620.1</name>
</gene>
<keyword evidence="2" id="KW-0472">Membrane</keyword>
<feature type="compositionally biased region" description="Polar residues" evidence="1">
    <location>
        <begin position="40"/>
        <end position="63"/>
    </location>
</feature>
<evidence type="ECO:0000313" key="3">
    <source>
        <dbReference type="EMBL" id="CAB9501566.1"/>
    </source>
</evidence>
<keyword evidence="2" id="KW-0812">Transmembrane</keyword>
<sequence>MNTDNSDDDFELMKIVDQRIAAAVEDHNNSRRREHHLVTQHPSENLSALGPHNNTKSTGSHNNDGFDLMGIVAQRAADARAAIDSEQAPELGFPKPHKIQDNIPIPNIGMTSLRRMRNVIAEFVQPGAYPVDGIGAPLQEEGGSPGSDNEGENWEEEDIQAVAYPIDHQGTEELLPSGVPFIARSRTTSKRKLLRDISLQIIFGMLIVSSFLVVFVAVNRIIRSGESTSQSVTENGVVRVPVLPAATQAPISSSSIHGLLASLNLPDCTLEALQDHRSPQHKAYEWMLDNQLSIQSYPNWRLTQLFVLATFFFSTRGDSWVNHHGWLDWDVHECSWEQRSLTPDYMRCDDSGHIRGLSFVGNKLDGTIPPELSLLSADLEVLELPGNMELKGQIPTEIGLLTKLTELVELCPRNWAIWVSLQA</sequence>